<sequence length="314" mass="36301">MMYSRSILCQLVVGIFCLSVSVCAIPVEPLKPRNSPKSLEPAVLHTRTPTETTRWKQWWAQLDEEHAPWLKIDLDSEDPEGNLKCEGYDKSNEVFADDLTQKILQRKLLVQNKGNNNFGIYTLLNKVSEFGSIPGDQIVVKLVEYNWKSASCEVFALRKYGDFQKEKGQAPTFVTSGFLKEPTFLKDGIIVMRKVPGMPLKDTEQWQNKAAGERQEMLDKVFKNIQDFDYEFMEKTKFIHVSIFLINNPRQLSDFTPDNFLVDENLNVHPIDFGAPSIYPVERVPTRRDFNTWFSQRFDLLWHTDGGKLKTPKK</sequence>
<reference evidence="1" key="1">
    <citation type="submission" date="2022-09" db="EMBL/GenBank/DDBJ databases">
        <title>A Global Phylogenomic Analysis of the Shiitake Genus Lentinula.</title>
        <authorList>
            <consortium name="DOE Joint Genome Institute"/>
            <person name="Sierra-Patev S."/>
            <person name="Min B."/>
            <person name="Naranjo-Ortiz M."/>
            <person name="Looney B."/>
            <person name="Konkel Z."/>
            <person name="Slot J.C."/>
            <person name="Sakamoto Y."/>
            <person name="Steenwyk J.L."/>
            <person name="Rokas A."/>
            <person name="Carro J."/>
            <person name="Camarero S."/>
            <person name="Ferreira P."/>
            <person name="Molpeceres G."/>
            <person name="Ruiz-Duenas F.J."/>
            <person name="Serrano A."/>
            <person name="Henrissat B."/>
            <person name="Drula E."/>
            <person name="Hughes K.W."/>
            <person name="Mata J.L."/>
            <person name="Ishikawa N.K."/>
            <person name="Vargas-Isla R."/>
            <person name="Ushijima S."/>
            <person name="Smith C.A."/>
            <person name="Ahrendt S."/>
            <person name="Andreopoulos W."/>
            <person name="He G."/>
            <person name="Labutti K."/>
            <person name="Lipzen A."/>
            <person name="Ng V."/>
            <person name="Riley R."/>
            <person name="Sandor L."/>
            <person name="Barry K."/>
            <person name="Martinez A.T."/>
            <person name="Xiao Y."/>
            <person name="Gibbons J.G."/>
            <person name="Terashima K."/>
            <person name="Grigoriev I.V."/>
            <person name="Hibbett D.S."/>
        </authorList>
    </citation>
    <scope>NUCLEOTIDE SEQUENCE</scope>
    <source>
        <strain evidence="1">TMI1499</strain>
    </source>
</reference>
<dbReference type="Proteomes" id="UP001163835">
    <property type="component" value="Unassembled WGS sequence"/>
</dbReference>
<accession>A0ACC1TXU1</accession>
<keyword evidence="2" id="KW-1185">Reference proteome</keyword>
<name>A0ACC1TXU1_9AGAR</name>
<proteinExistence type="predicted"/>
<evidence type="ECO:0000313" key="1">
    <source>
        <dbReference type="EMBL" id="KAJ3809386.1"/>
    </source>
</evidence>
<gene>
    <name evidence="1" type="ORF">F5876DRAFT_66512</name>
</gene>
<evidence type="ECO:0000313" key="2">
    <source>
        <dbReference type="Proteomes" id="UP001163835"/>
    </source>
</evidence>
<organism evidence="1 2">
    <name type="scientific">Lentinula aff. lateritia</name>
    <dbReference type="NCBI Taxonomy" id="2804960"/>
    <lineage>
        <taxon>Eukaryota</taxon>
        <taxon>Fungi</taxon>
        <taxon>Dikarya</taxon>
        <taxon>Basidiomycota</taxon>
        <taxon>Agaricomycotina</taxon>
        <taxon>Agaricomycetes</taxon>
        <taxon>Agaricomycetidae</taxon>
        <taxon>Agaricales</taxon>
        <taxon>Marasmiineae</taxon>
        <taxon>Omphalotaceae</taxon>
        <taxon>Lentinula</taxon>
    </lineage>
</organism>
<comment type="caution">
    <text evidence="1">The sequence shown here is derived from an EMBL/GenBank/DDBJ whole genome shotgun (WGS) entry which is preliminary data.</text>
</comment>
<protein>
    <submittedName>
        <fullName evidence="1">Uncharacterized protein</fullName>
    </submittedName>
</protein>
<dbReference type="EMBL" id="MU795161">
    <property type="protein sequence ID" value="KAJ3809386.1"/>
    <property type="molecule type" value="Genomic_DNA"/>
</dbReference>